<evidence type="ECO:0000313" key="15">
    <source>
        <dbReference type="Proteomes" id="UP001162483"/>
    </source>
</evidence>
<sequence>MSNGPKKKLTQKLKKTLPVTGPQASSTLYELMQWYCLTTNTHGCRRIVVSKGRLRKWIWIILTLIAVALIFWQCALLLMSFYSVSVSITVNFQKLTFPAVTICNMNPYKYSAIKEYLTGLDLETNQALRDIYGFNNPLTRR</sequence>
<dbReference type="PRINTS" id="PR01078">
    <property type="entry name" value="AMINACHANNEL"/>
</dbReference>
<keyword evidence="8 13" id="KW-0472">Membrane</keyword>
<keyword evidence="11 12" id="KW-0407">Ion channel</keyword>
<keyword evidence="9" id="KW-1015">Disulfide bond</keyword>
<dbReference type="EMBL" id="CATNWA010020386">
    <property type="protein sequence ID" value="CAI9618108.1"/>
    <property type="molecule type" value="Genomic_DNA"/>
</dbReference>
<dbReference type="PANTHER" id="PTHR11690">
    <property type="entry name" value="AMILORIDE-SENSITIVE SODIUM CHANNEL-RELATED"/>
    <property type="match status" value="1"/>
</dbReference>
<keyword evidence="15" id="KW-1185">Reference proteome</keyword>
<evidence type="ECO:0000256" key="6">
    <source>
        <dbReference type="ARBA" id="ARBA00023053"/>
    </source>
</evidence>
<keyword evidence="10 12" id="KW-0739">Sodium transport</keyword>
<protein>
    <submittedName>
        <fullName evidence="14">Uncharacterized protein</fullName>
    </submittedName>
</protein>
<feature type="transmembrane region" description="Helical" evidence="13">
    <location>
        <begin position="57"/>
        <end position="82"/>
    </location>
</feature>
<evidence type="ECO:0000313" key="14">
    <source>
        <dbReference type="EMBL" id="CAI9618108.1"/>
    </source>
</evidence>
<keyword evidence="6" id="KW-0915">Sodium</keyword>
<keyword evidence="7 12" id="KW-0406">Ion transport</keyword>
<evidence type="ECO:0000256" key="9">
    <source>
        <dbReference type="ARBA" id="ARBA00023157"/>
    </source>
</evidence>
<gene>
    <name evidence="14" type="ORF">SPARVUS_LOCUS15637634</name>
</gene>
<feature type="non-terminal residue" evidence="14">
    <location>
        <position position="141"/>
    </location>
</feature>
<comment type="subcellular location">
    <subcellularLocation>
        <location evidence="1">Apical cell membrane</location>
        <topology evidence="1">Multi-pass membrane protein</topology>
    </subcellularLocation>
</comment>
<dbReference type="InterPro" id="IPR001873">
    <property type="entry name" value="ENaC"/>
</dbReference>
<evidence type="ECO:0000256" key="4">
    <source>
        <dbReference type="ARBA" id="ARBA00022692"/>
    </source>
</evidence>
<dbReference type="PANTHER" id="PTHR11690:SF19">
    <property type="entry name" value="AMILORIDE-SENSITIVE SODIUM CHANNEL SUBUNIT GAMMA"/>
    <property type="match status" value="1"/>
</dbReference>
<keyword evidence="4 12" id="KW-0812">Transmembrane</keyword>
<evidence type="ECO:0000256" key="8">
    <source>
        <dbReference type="ARBA" id="ARBA00023136"/>
    </source>
</evidence>
<comment type="similarity">
    <text evidence="12">Belongs to the amiloride-sensitive sodium channel (TC 1.A.6) family.</text>
</comment>
<name>A0ABN9HEK8_9NEOB</name>
<evidence type="ECO:0000256" key="13">
    <source>
        <dbReference type="SAM" id="Phobius"/>
    </source>
</evidence>
<accession>A0ABN9HEK8</accession>
<evidence type="ECO:0000256" key="1">
    <source>
        <dbReference type="ARBA" id="ARBA00004424"/>
    </source>
</evidence>
<evidence type="ECO:0000256" key="3">
    <source>
        <dbReference type="ARBA" id="ARBA00022461"/>
    </source>
</evidence>
<evidence type="ECO:0000256" key="12">
    <source>
        <dbReference type="RuleBase" id="RU000679"/>
    </source>
</evidence>
<evidence type="ECO:0000256" key="5">
    <source>
        <dbReference type="ARBA" id="ARBA00022989"/>
    </source>
</evidence>
<organism evidence="14 15">
    <name type="scientific">Staurois parvus</name>
    <dbReference type="NCBI Taxonomy" id="386267"/>
    <lineage>
        <taxon>Eukaryota</taxon>
        <taxon>Metazoa</taxon>
        <taxon>Chordata</taxon>
        <taxon>Craniata</taxon>
        <taxon>Vertebrata</taxon>
        <taxon>Euteleostomi</taxon>
        <taxon>Amphibia</taxon>
        <taxon>Batrachia</taxon>
        <taxon>Anura</taxon>
        <taxon>Neobatrachia</taxon>
        <taxon>Ranoidea</taxon>
        <taxon>Ranidae</taxon>
        <taxon>Staurois</taxon>
    </lineage>
</organism>
<keyword evidence="3 12" id="KW-0894">Sodium channel</keyword>
<keyword evidence="2 12" id="KW-0813">Transport</keyword>
<dbReference type="Proteomes" id="UP001162483">
    <property type="component" value="Unassembled WGS sequence"/>
</dbReference>
<proteinExistence type="inferred from homology"/>
<evidence type="ECO:0000256" key="7">
    <source>
        <dbReference type="ARBA" id="ARBA00023065"/>
    </source>
</evidence>
<evidence type="ECO:0000256" key="11">
    <source>
        <dbReference type="ARBA" id="ARBA00023303"/>
    </source>
</evidence>
<evidence type="ECO:0000256" key="2">
    <source>
        <dbReference type="ARBA" id="ARBA00022448"/>
    </source>
</evidence>
<reference evidence="14" key="1">
    <citation type="submission" date="2023-05" db="EMBL/GenBank/DDBJ databases">
        <authorList>
            <person name="Stuckert A."/>
        </authorList>
    </citation>
    <scope>NUCLEOTIDE SEQUENCE</scope>
</reference>
<dbReference type="Pfam" id="PF00858">
    <property type="entry name" value="ASC"/>
    <property type="match status" value="1"/>
</dbReference>
<comment type="caution">
    <text evidence="14">The sequence shown here is derived from an EMBL/GenBank/DDBJ whole genome shotgun (WGS) entry which is preliminary data.</text>
</comment>
<evidence type="ECO:0000256" key="10">
    <source>
        <dbReference type="ARBA" id="ARBA00023201"/>
    </source>
</evidence>
<keyword evidence="5 13" id="KW-1133">Transmembrane helix</keyword>